<organism evidence="3 4">
    <name type="scientific">Plantactinospora siamensis</name>
    <dbReference type="NCBI Taxonomy" id="555372"/>
    <lineage>
        <taxon>Bacteria</taxon>
        <taxon>Bacillati</taxon>
        <taxon>Actinomycetota</taxon>
        <taxon>Actinomycetes</taxon>
        <taxon>Micromonosporales</taxon>
        <taxon>Micromonosporaceae</taxon>
        <taxon>Plantactinospora</taxon>
    </lineage>
</organism>
<keyword evidence="1" id="KW-0732">Signal</keyword>
<dbReference type="PROSITE" id="PS50905">
    <property type="entry name" value="FERRITIN_LIKE"/>
    <property type="match status" value="2"/>
</dbReference>
<dbReference type="Proteomes" id="UP001589894">
    <property type="component" value="Unassembled WGS sequence"/>
</dbReference>
<protein>
    <submittedName>
        <fullName evidence="3">Ferritin family protein</fullName>
    </submittedName>
</protein>
<feature type="chain" id="PRO_5045808880" evidence="1">
    <location>
        <begin position="18"/>
        <end position="309"/>
    </location>
</feature>
<dbReference type="PANTHER" id="PTHR33746">
    <property type="entry name" value="RUBRERYTHRIN"/>
    <property type="match status" value="1"/>
</dbReference>
<dbReference type="InterPro" id="IPR012347">
    <property type="entry name" value="Ferritin-like"/>
</dbReference>
<dbReference type="InterPro" id="IPR052753">
    <property type="entry name" value="Rbr2/Nigerythrin"/>
</dbReference>
<proteinExistence type="predicted"/>
<comment type="caution">
    <text evidence="3">The sequence shown here is derived from an EMBL/GenBank/DDBJ whole genome shotgun (WGS) entry which is preliminary data.</text>
</comment>
<gene>
    <name evidence="3" type="ORF">ACFFHU_23860</name>
</gene>
<feature type="domain" description="Ferritin-like diiron" evidence="2">
    <location>
        <begin position="180"/>
        <end position="309"/>
    </location>
</feature>
<reference evidence="3 4" key="1">
    <citation type="submission" date="2024-09" db="EMBL/GenBank/DDBJ databases">
        <authorList>
            <person name="Sun Q."/>
            <person name="Mori K."/>
        </authorList>
    </citation>
    <scope>NUCLEOTIDE SEQUENCE [LARGE SCALE GENOMIC DNA]</scope>
    <source>
        <strain evidence="3 4">TBRC 2205</strain>
    </source>
</reference>
<evidence type="ECO:0000313" key="3">
    <source>
        <dbReference type="EMBL" id="MFC0567161.1"/>
    </source>
</evidence>
<dbReference type="EMBL" id="JBHLUE010000019">
    <property type="protein sequence ID" value="MFC0567161.1"/>
    <property type="molecule type" value="Genomic_DNA"/>
</dbReference>
<dbReference type="CDD" id="cd01041">
    <property type="entry name" value="Rubrerythrin"/>
    <property type="match status" value="1"/>
</dbReference>
<dbReference type="RefSeq" id="WP_377342430.1">
    <property type="nucleotide sequence ID" value="NZ_JBHLUE010000019.1"/>
</dbReference>
<dbReference type="InterPro" id="IPR003251">
    <property type="entry name" value="Rr_diiron-bd_dom"/>
</dbReference>
<feature type="domain" description="Ferritin-like diiron" evidence="2">
    <location>
        <begin position="28"/>
        <end position="159"/>
    </location>
</feature>
<evidence type="ECO:0000259" key="2">
    <source>
        <dbReference type="PROSITE" id="PS50905"/>
    </source>
</evidence>
<accession>A0ABV6P2A2</accession>
<evidence type="ECO:0000313" key="4">
    <source>
        <dbReference type="Proteomes" id="UP001589894"/>
    </source>
</evidence>
<keyword evidence="4" id="KW-1185">Reference proteome</keyword>
<dbReference type="InterPro" id="IPR009040">
    <property type="entry name" value="Ferritin-like_diiron"/>
</dbReference>
<dbReference type="SUPFAM" id="SSF47240">
    <property type="entry name" value="Ferritin-like"/>
    <property type="match status" value="2"/>
</dbReference>
<dbReference type="InterPro" id="IPR009078">
    <property type="entry name" value="Ferritin-like_SF"/>
</dbReference>
<feature type="signal peptide" evidence="1">
    <location>
        <begin position="1"/>
        <end position="17"/>
    </location>
</feature>
<name>A0ABV6P2A2_9ACTN</name>
<evidence type="ECO:0000256" key="1">
    <source>
        <dbReference type="SAM" id="SignalP"/>
    </source>
</evidence>
<dbReference type="Gene3D" id="1.20.1260.10">
    <property type="match status" value="2"/>
</dbReference>
<dbReference type="Pfam" id="PF02915">
    <property type="entry name" value="Rubrerythrin"/>
    <property type="match status" value="2"/>
</dbReference>
<dbReference type="PANTHER" id="PTHR33746:SF4">
    <property type="entry name" value="RUBRERYTHRIN"/>
    <property type="match status" value="1"/>
</dbReference>
<sequence>MRTFAALTGLITGVVLAAGLGASAQAAPAVSPSTRDDTLTAMQGEAYAWARYLAYAQGADFEHHADVAALFRRTARVERYDHFAMEAASIGFVGTDVENLSAAIAGEEYEATTLYPRFARQAARDGCAPAAELFTELAADEAVHAQQFRLARDALLHPEGSQNFPVGERVTPVPIRPGPPRCTGRTLDNLLAATRGESFAAARYGLYAEHARSDGQRRLGRLFDNTASQELGEHFAQTAQLAGLVATTEDNLRGAIDGEQYEATTMYPTFSRRAAAAGDEASADMFAEIAHDEAGHAHRFTDALIDLIT</sequence>